<reference evidence="3" key="1">
    <citation type="submission" date="2020-10" db="EMBL/GenBank/DDBJ databases">
        <authorList>
            <person name="Han B."/>
            <person name="Lu T."/>
            <person name="Zhao Q."/>
            <person name="Huang X."/>
            <person name="Zhao Y."/>
        </authorList>
    </citation>
    <scope>NUCLEOTIDE SEQUENCE</scope>
</reference>
<dbReference type="GO" id="GO:0015031">
    <property type="term" value="P:protein transport"/>
    <property type="evidence" value="ECO:0007669"/>
    <property type="project" value="InterPro"/>
</dbReference>
<feature type="compositionally biased region" description="Basic and acidic residues" evidence="2">
    <location>
        <begin position="464"/>
        <end position="473"/>
    </location>
</feature>
<dbReference type="PANTHER" id="PTHR12161">
    <property type="entry name" value="IST1 FAMILY MEMBER"/>
    <property type="match status" value="1"/>
</dbReference>
<comment type="caution">
    <text evidence="3">The sequence shown here is derived from an EMBL/GenBank/DDBJ whole genome shotgun (WGS) entry which is preliminary data.</text>
</comment>
<feature type="compositionally biased region" description="Gly residues" evidence="2">
    <location>
        <begin position="393"/>
        <end position="407"/>
    </location>
</feature>
<dbReference type="PANTHER" id="PTHR12161:SF17">
    <property type="entry name" value="EXPRESSED PROTEIN"/>
    <property type="match status" value="1"/>
</dbReference>
<evidence type="ECO:0000256" key="1">
    <source>
        <dbReference type="ARBA" id="ARBA00005536"/>
    </source>
</evidence>
<proteinExistence type="inferred from homology"/>
<sequence length="578" mass="62365">MGLFGKSTSKQTAKLKSLVKLTVARLAVARRRRLGRRSIARSDVGQLLSIGHLDRALVRAEQAIEEDNMLEALDVIELYCKILIERAAQLEKPKECSEEIKEAAAGLMFASARCGELPELLDARAILADKFGRDFARAAKEGAHGVVDPTLVRKLSGERASLEQKRRLAKEIAAENDIFLEFPENPVEIHQDGSTTARIKSQRATREQTKNAPARIFVEESAVKTDRREGEPNSVNGMVNPSLAQLSLDEKVLRESKKYPDARMAAEAAFASAKFAAMAARAAVELSRSESHGKGSRGGGYDKVPSVQTTAATEQGTAPPSWRPHKSPSPSPSPSWSDRSTATSVGSDAAHKGKEVVFDQSDEELEDEGAEDLVWPPSQRRPSYRRTASTVGTGVGPWHGDAGGTGAPGNNTPPHARPQHRRHATEFAAGNARAHALHDALAGGQRGQYVAPPYRRTSTASTGRDSDAARDDGGAYESSSYVHPPYSRMVSALERSNEHIARHEEVRRMGTDARALQERVYGAAPGQGQGAGAGARPAEPGEEGHLGAHAEMSGFCGLLREPWRFPASGNEIHMGRIK</sequence>
<dbReference type="OrthoDB" id="29853at2759"/>
<dbReference type="InterPro" id="IPR005061">
    <property type="entry name" value="Ist1"/>
</dbReference>
<protein>
    <recommendedName>
        <fullName evidence="5">Regulator of Vps4 activity in the MVB pathway protein</fullName>
    </recommendedName>
</protein>
<dbReference type="InterPro" id="IPR042277">
    <property type="entry name" value="IST1-like"/>
</dbReference>
<feature type="compositionally biased region" description="Polar residues" evidence="2">
    <location>
        <begin position="306"/>
        <end position="318"/>
    </location>
</feature>
<evidence type="ECO:0000313" key="4">
    <source>
        <dbReference type="Proteomes" id="UP000604825"/>
    </source>
</evidence>
<dbReference type="FunFam" id="1.20.1260.60:FF:000002">
    <property type="entry name" value="Vacuolar protein sorting-associated protein IST1"/>
    <property type="match status" value="1"/>
</dbReference>
<dbReference type="Proteomes" id="UP000604825">
    <property type="component" value="Unassembled WGS sequence"/>
</dbReference>
<organism evidence="3 4">
    <name type="scientific">Miscanthus lutarioriparius</name>
    <dbReference type="NCBI Taxonomy" id="422564"/>
    <lineage>
        <taxon>Eukaryota</taxon>
        <taxon>Viridiplantae</taxon>
        <taxon>Streptophyta</taxon>
        <taxon>Embryophyta</taxon>
        <taxon>Tracheophyta</taxon>
        <taxon>Spermatophyta</taxon>
        <taxon>Magnoliopsida</taxon>
        <taxon>Liliopsida</taxon>
        <taxon>Poales</taxon>
        <taxon>Poaceae</taxon>
        <taxon>PACMAD clade</taxon>
        <taxon>Panicoideae</taxon>
        <taxon>Andropogonodae</taxon>
        <taxon>Andropogoneae</taxon>
        <taxon>Saccharinae</taxon>
        <taxon>Miscanthus</taxon>
    </lineage>
</organism>
<dbReference type="EMBL" id="CAJGYO010000002">
    <property type="protein sequence ID" value="CAD6210481.1"/>
    <property type="molecule type" value="Genomic_DNA"/>
</dbReference>
<dbReference type="Pfam" id="PF03398">
    <property type="entry name" value="Ist1"/>
    <property type="match status" value="1"/>
</dbReference>
<feature type="region of interest" description="Disordered" evidence="2">
    <location>
        <begin position="449"/>
        <end position="482"/>
    </location>
</feature>
<evidence type="ECO:0000313" key="3">
    <source>
        <dbReference type="EMBL" id="CAD6210481.1"/>
    </source>
</evidence>
<feature type="compositionally biased region" description="Acidic residues" evidence="2">
    <location>
        <begin position="360"/>
        <end position="371"/>
    </location>
</feature>
<evidence type="ECO:0000256" key="2">
    <source>
        <dbReference type="SAM" id="MobiDB-lite"/>
    </source>
</evidence>
<gene>
    <name evidence="3" type="ORF">NCGR_LOCUS6565</name>
</gene>
<dbReference type="Gene3D" id="1.20.1260.60">
    <property type="entry name" value="Vacuolar protein sorting-associated protein Ist1"/>
    <property type="match status" value="1"/>
</dbReference>
<name>A0A811MT64_9POAL</name>
<evidence type="ECO:0008006" key="5">
    <source>
        <dbReference type="Google" id="ProtNLM"/>
    </source>
</evidence>
<feature type="region of interest" description="Disordered" evidence="2">
    <location>
        <begin position="287"/>
        <end position="422"/>
    </location>
</feature>
<comment type="similarity">
    <text evidence="1">Belongs to the IST1 family.</text>
</comment>
<keyword evidence="4" id="KW-1185">Reference proteome</keyword>
<accession>A0A811MT64</accession>
<dbReference type="AlphaFoldDB" id="A0A811MT64"/>